<evidence type="ECO:0000256" key="1">
    <source>
        <dbReference type="ARBA" id="ARBA00023254"/>
    </source>
</evidence>
<comment type="caution">
    <text evidence="2">The sequence shown here is derived from an EMBL/GenBank/DDBJ whole genome shotgun (WGS) entry which is preliminary data.</text>
</comment>
<evidence type="ECO:0000313" key="2">
    <source>
        <dbReference type="EMBL" id="RKF55195.1"/>
    </source>
</evidence>
<dbReference type="AlphaFoldDB" id="A0A420HCS3"/>
<sequence length="945" mass="108429">MPVQREKSKSLKGILEFCTKLESQLSVAFPPKDTGSLKSEIRDFLFSFPNNFPPSSHFQEIEGYGTKIWNLCTRLRRDVESDSSDEIHEILLLTRILAFLMLDCAHQCGQATSENLPRLMRTGVKSGKSCIEYKNSELALKVLGKVSSYQVLLKKFETDITKDDRDICEKLLAEYYVLRTAVAWQMEQFDIAEHMYHKSTSSMKKLEANTTESFADVLHDIGRGLLNRKQYKLSVIWSRRAFDMISGWQLDELSNDASELRISILQALIKALIGVQDKESLIEARRWLDMLEREVGDKLVVLLLNLEIISAPINEYFDSHAYSDVIQRIMRAVYLTEPNFKLLMFHIRKLNDKNPSLGIHALEDLLSTRVLVDGRDEYIEKILVTRIWMDVGHKDSEDGTQRLKAILSKLLANIKKPISSQATLAAQTLLWKKIESNYSAGQYDVAEKWCRLAKHPIFEQTGESNMARISRLVPLLLEFESSVMIRKLLLCALAKKEIENAREVISTMTEVEKNEPMSRFLMYKIAVRCDDNDMAVECLHKISSSLGRDPTLLYACCLDAKQMGNKPQLLVTLQLVLEKFSYNMPPGFHLPSLLRLTISLMNGMIDETPISVPDPNIDIVEKICAAFESAASSIYQVRCSAKSVDHFWTLDEHEWFSKNSYNLAIKHLSDWHPKQIVRLLKSCLVFIDQHLSGVNEQVSDDLSLRKLFCEFSVTTALIVLARAEDNIETRLQNYLEIRRHVASFEIVLKKKEETMDEQVTQDLNRKLSILVSFDFEAACQLKAWDDLWKIILKANASKNSRVYEIMADCILCADVPTQVLIDTLKKIINEAWKTEILDTAKLAKYMRCLFQIAISENTVLAEQLLDQVHSHAEEAFETDQRYPTEELEWIATRAFNYAVDLYCCHDDERCLNWSGKALNIAQYCMDNGALKRTLQNKLVKMKLDD</sequence>
<keyword evidence="3" id="KW-1185">Reference proteome</keyword>
<organism evidence="2 3">
    <name type="scientific">Golovinomyces cichoracearum</name>
    <dbReference type="NCBI Taxonomy" id="62708"/>
    <lineage>
        <taxon>Eukaryota</taxon>
        <taxon>Fungi</taxon>
        <taxon>Dikarya</taxon>
        <taxon>Ascomycota</taxon>
        <taxon>Pezizomycotina</taxon>
        <taxon>Leotiomycetes</taxon>
        <taxon>Erysiphales</taxon>
        <taxon>Erysiphaceae</taxon>
        <taxon>Golovinomyces</taxon>
    </lineage>
</organism>
<dbReference type="PANTHER" id="PTHR40375:SF2">
    <property type="entry name" value="SPORULATION-SPECIFIC PROTEIN 22"/>
    <property type="match status" value="1"/>
</dbReference>
<evidence type="ECO:0000313" key="3">
    <source>
        <dbReference type="Proteomes" id="UP000283383"/>
    </source>
</evidence>
<name>A0A420HCS3_9PEZI</name>
<proteinExistence type="predicted"/>
<keyword evidence="1" id="KW-0469">Meiosis</keyword>
<accession>A0A420HCS3</accession>
<reference evidence="2 3" key="1">
    <citation type="journal article" date="2018" name="BMC Genomics">
        <title>Comparative genome analyses reveal sequence features reflecting distinct modes of host-adaptation between dicot and monocot powdery mildew.</title>
        <authorList>
            <person name="Wu Y."/>
            <person name="Ma X."/>
            <person name="Pan Z."/>
            <person name="Kale S.D."/>
            <person name="Song Y."/>
            <person name="King H."/>
            <person name="Zhang Q."/>
            <person name="Presley C."/>
            <person name="Deng X."/>
            <person name="Wei C.I."/>
            <person name="Xiao S."/>
        </authorList>
    </citation>
    <scope>NUCLEOTIDE SEQUENCE [LARGE SCALE GENOMIC DNA]</scope>
    <source>
        <strain evidence="2">UMSG3</strain>
    </source>
</reference>
<dbReference type="EMBL" id="MCBQ01020379">
    <property type="protein sequence ID" value="RKF55195.1"/>
    <property type="molecule type" value="Genomic_DNA"/>
</dbReference>
<protein>
    <submittedName>
        <fullName evidence="2">Sporulation-specific protein 22</fullName>
    </submittedName>
</protein>
<dbReference type="Pfam" id="PF08631">
    <property type="entry name" value="SPO22"/>
    <property type="match status" value="1"/>
</dbReference>
<dbReference type="PANTHER" id="PTHR40375">
    <property type="entry name" value="SPORULATION-SPECIFIC PROTEIN 22"/>
    <property type="match status" value="1"/>
</dbReference>
<dbReference type="STRING" id="62708.A0A420HCS3"/>
<dbReference type="GO" id="GO:0051321">
    <property type="term" value="P:meiotic cell cycle"/>
    <property type="evidence" value="ECO:0007669"/>
    <property type="project" value="UniProtKB-KW"/>
</dbReference>
<dbReference type="GO" id="GO:0090173">
    <property type="term" value="P:regulation of synaptonemal complex assembly"/>
    <property type="evidence" value="ECO:0007669"/>
    <property type="project" value="InterPro"/>
</dbReference>
<dbReference type="Proteomes" id="UP000283383">
    <property type="component" value="Unassembled WGS sequence"/>
</dbReference>
<gene>
    <name evidence="2" type="ORF">GcM3_203011</name>
</gene>
<dbReference type="InterPro" id="IPR039057">
    <property type="entry name" value="Spo22/ZIP4"/>
</dbReference>
<dbReference type="InterPro" id="IPR013940">
    <property type="entry name" value="Spo22/ZIP4/TEX11"/>
</dbReference>